<accession>A0AAN7P5U7</accession>
<keyword evidence="3 7" id="KW-0812">Transmembrane</keyword>
<dbReference type="PANTHER" id="PTHR19282:SF544">
    <property type="entry name" value="TETRASPANIN"/>
    <property type="match status" value="1"/>
</dbReference>
<comment type="caution">
    <text evidence="9">The sequence shown here is derived from an EMBL/GenBank/DDBJ whole genome shotgun (WGS) entry which is preliminary data.</text>
</comment>
<dbReference type="PANTHER" id="PTHR19282">
    <property type="entry name" value="TETRASPANIN"/>
    <property type="match status" value="1"/>
</dbReference>
<dbReference type="GO" id="GO:0005886">
    <property type="term" value="C:plasma membrane"/>
    <property type="evidence" value="ECO:0007669"/>
    <property type="project" value="TreeGrafter"/>
</dbReference>
<feature type="transmembrane region" description="Helical" evidence="7">
    <location>
        <begin position="85"/>
        <end position="107"/>
    </location>
</feature>
<dbReference type="CDD" id="cd03127">
    <property type="entry name" value="tetraspanin_LEL"/>
    <property type="match status" value="1"/>
</dbReference>
<keyword evidence="5 7" id="KW-0472">Membrane</keyword>
<evidence type="ECO:0000256" key="6">
    <source>
        <dbReference type="PIRSR" id="PIRSR002419-1"/>
    </source>
</evidence>
<feature type="disulfide bond" evidence="6">
    <location>
        <begin position="147"/>
        <end position="166"/>
    </location>
</feature>
<protein>
    <recommendedName>
        <fullName evidence="7">Tetraspanin</fullName>
    </recommendedName>
</protein>
<name>A0AAN7P5U7_9COLE</name>
<evidence type="ECO:0000256" key="1">
    <source>
        <dbReference type="ARBA" id="ARBA00004141"/>
    </source>
</evidence>
<feature type="disulfide bond" evidence="6">
    <location>
        <begin position="146"/>
        <end position="178"/>
    </location>
</feature>
<feature type="transmembrane region" description="Helical" evidence="7">
    <location>
        <begin position="189"/>
        <end position="214"/>
    </location>
</feature>
<dbReference type="InterPro" id="IPR000301">
    <property type="entry name" value="Tetraspanin_animals"/>
</dbReference>
<evidence type="ECO:0000256" key="8">
    <source>
        <dbReference type="SAM" id="MobiDB-lite"/>
    </source>
</evidence>
<evidence type="ECO:0000256" key="2">
    <source>
        <dbReference type="ARBA" id="ARBA00006840"/>
    </source>
</evidence>
<proteinExistence type="inferred from homology"/>
<evidence type="ECO:0000256" key="5">
    <source>
        <dbReference type="ARBA" id="ARBA00023136"/>
    </source>
</evidence>
<comment type="subcellular location">
    <subcellularLocation>
        <location evidence="1 7">Membrane</location>
        <topology evidence="1 7">Multi-pass membrane protein</topology>
    </subcellularLocation>
</comment>
<reference evidence="10" key="1">
    <citation type="submission" date="2023-01" db="EMBL/GenBank/DDBJ databases">
        <title>Key to firefly adult light organ development and bioluminescence: homeobox transcription factors regulate luciferase expression and transportation to peroxisome.</title>
        <authorList>
            <person name="Fu X."/>
        </authorList>
    </citation>
    <scope>NUCLEOTIDE SEQUENCE [LARGE SCALE GENOMIC DNA]</scope>
</reference>
<feature type="compositionally biased region" description="Basic and acidic residues" evidence="8">
    <location>
        <begin position="225"/>
        <end position="237"/>
    </location>
</feature>
<dbReference type="InterPro" id="IPR018499">
    <property type="entry name" value="Tetraspanin/Peripherin"/>
</dbReference>
<feature type="transmembrane region" description="Helical" evidence="7">
    <location>
        <begin position="12"/>
        <end position="35"/>
    </location>
</feature>
<dbReference type="AlphaFoldDB" id="A0AAN7P5U7"/>
<dbReference type="Pfam" id="PF00335">
    <property type="entry name" value="Tetraspanin"/>
    <property type="match status" value="1"/>
</dbReference>
<sequence>MAVSKKCKGFLCLLYVGLLFTSGILLLGSTIYFGYKLVSFTSYFKFAPVECIGPFILLFLLAAAQIGVSWLGVNGTIKNNLKFIFWLLVVLVLEIISELSVGIWAMVLRGKIADHSSRLINVTFHDFVKNGYYKSDWEMIQGELQCCGVNNTGDYRMLQGSVPISCFMSENITFQQGCREPIIDYVRKLIYNIGLISFGSMLFLVLGVLCFYNFHKTIKEEKREPVVQNRQHEENPLNKRLSKK</sequence>
<evidence type="ECO:0000313" key="10">
    <source>
        <dbReference type="Proteomes" id="UP001353858"/>
    </source>
</evidence>
<dbReference type="Gene3D" id="1.10.1450.10">
    <property type="entry name" value="Tetraspanin"/>
    <property type="match status" value="1"/>
</dbReference>
<dbReference type="Proteomes" id="UP001353858">
    <property type="component" value="Unassembled WGS sequence"/>
</dbReference>
<comment type="similarity">
    <text evidence="2 7">Belongs to the tetraspanin (TM4SF) family.</text>
</comment>
<dbReference type="PIRSF" id="PIRSF002419">
    <property type="entry name" value="Tetraspanin"/>
    <property type="match status" value="1"/>
</dbReference>
<keyword evidence="6" id="KW-1015">Disulfide bond</keyword>
<evidence type="ECO:0000256" key="7">
    <source>
        <dbReference type="RuleBase" id="RU361218"/>
    </source>
</evidence>
<feature type="region of interest" description="Disordered" evidence="8">
    <location>
        <begin position="225"/>
        <end position="244"/>
    </location>
</feature>
<gene>
    <name evidence="9" type="ORF">RN001_012790</name>
</gene>
<evidence type="ECO:0000256" key="3">
    <source>
        <dbReference type="ARBA" id="ARBA00022692"/>
    </source>
</evidence>
<dbReference type="SUPFAM" id="SSF48652">
    <property type="entry name" value="Tetraspanin"/>
    <property type="match status" value="1"/>
</dbReference>
<dbReference type="InterPro" id="IPR008952">
    <property type="entry name" value="Tetraspanin_EC2_sf"/>
</dbReference>
<keyword evidence="4 7" id="KW-1133">Transmembrane helix</keyword>
<keyword evidence="10" id="KW-1185">Reference proteome</keyword>
<feature type="transmembrane region" description="Helical" evidence="7">
    <location>
        <begin position="55"/>
        <end position="73"/>
    </location>
</feature>
<organism evidence="9 10">
    <name type="scientific">Aquatica leii</name>
    <dbReference type="NCBI Taxonomy" id="1421715"/>
    <lineage>
        <taxon>Eukaryota</taxon>
        <taxon>Metazoa</taxon>
        <taxon>Ecdysozoa</taxon>
        <taxon>Arthropoda</taxon>
        <taxon>Hexapoda</taxon>
        <taxon>Insecta</taxon>
        <taxon>Pterygota</taxon>
        <taxon>Neoptera</taxon>
        <taxon>Endopterygota</taxon>
        <taxon>Coleoptera</taxon>
        <taxon>Polyphaga</taxon>
        <taxon>Elateriformia</taxon>
        <taxon>Elateroidea</taxon>
        <taxon>Lampyridae</taxon>
        <taxon>Luciolinae</taxon>
        <taxon>Aquatica</taxon>
    </lineage>
</organism>
<evidence type="ECO:0000256" key="4">
    <source>
        <dbReference type="ARBA" id="ARBA00022989"/>
    </source>
</evidence>
<dbReference type="EMBL" id="JARPUR010000005">
    <property type="protein sequence ID" value="KAK4876368.1"/>
    <property type="molecule type" value="Genomic_DNA"/>
</dbReference>
<evidence type="ECO:0000313" key="9">
    <source>
        <dbReference type="EMBL" id="KAK4876368.1"/>
    </source>
</evidence>